<feature type="modified residue" description="4-aspartylphosphate" evidence="6">
    <location>
        <position position="53"/>
    </location>
</feature>
<evidence type="ECO:0000256" key="5">
    <source>
        <dbReference type="ARBA" id="ARBA00023163"/>
    </source>
</evidence>
<dbReference type="Pfam" id="PF00196">
    <property type="entry name" value="GerE"/>
    <property type="match status" value="1"/>
</dbReference>
<dbReference type="GO" id="GO:0006355">
    <property type="term" value="P:regulation of DNA-templated transcription"/>
    <property type="evidence" value="ECO:0007669"/>
    <property type="project" value="InterPro"/>
</dbReference>
<keyword evidence="9" id="KW-1185">Reference proteome</keyword>
<dbReference type="InterPro" id="IPR039420">
    <property type="entry name" value="WalR-like"/>
</dbReference>
<evidence type="ECO:0000256" key="6">
    <source>
        <dbReference type="PROSITE-ProRule" id="PRU00169"/>
    </source>
</evidence>
<evidence type="ECO:0000256" key="4">
    <source>
        <dbReference type="ARBA" id="ARBA00023125"/>
    </source>
</evidence>
<dbReference type="PROSITE" id="PS50110">
    <property type="entry name" value="RESPONSE_REGULATORY"/>
    <property type="match status" value="1"/>
</dbReference>
<dbReference type="SMART" id="SM00448">
    <property type="entry name" value="REC"/>
    <property type="match status" value="1"/>
</dbReference>
<evidence type="ECO:0000313" key="9">
    <source>
        <dbReference type="Proteomes" id="UP000646579"/>
    </source>
</evidence>
<dbReference type="GO" id="GO:0000976">
    <property type="term" value="F:transcription cis-regulatory region binding"/>
    <property type="evidence" value="ECO:0007669"/>
    <property type="project" value="TreeGrafter"/>
</dbReference>
<dbReference type="Gene3D" id="1.10.10.10">
    <property type="entry name" value="Winged helix-like DNA-binding domain superfamily/Winged helix DNA-binding domain"/>
    <property type="match status" value="1"/>
</dbReference>
<dbReference type="SUPFAM" id="SSF46894">
    <property type="entry name" value="C-terminal effector domain of the bipartite response regulators"/>
    <property type="match status" value="1"/>
</dbReference>
<dbReference type="InterPro" id="IPR001789">
    <property type="entry name" value="Sig_transdc_resp-reg_receiver"/>
</dbReference>
<dbReference type="AlphaFoldDB" id="A0A918S5E5"/>
<keyword evidence="5" id="KW-0804">Transcription</keyword>
<keyword evidence="1 6" id="KW-0597">Phosphoprotein</keyword>
<dbReference type="InterPro" id="IPR000792">
    <property type="entry name" value="Tscrpt_reg_LuxR_C"/>
</dbReference>
<protein>
    <recommendedName>
        <fullName evidence="7">Response regulatory domain-containing protein</fullName>
    </recommendedName>
</protein>
<dbReference type="SMART" id="SM00421">
    <property type="entry name" value="HTH_LUXR"/>
    <property type="match status" value="1"/>
</dbReference>
<dbReference type="Pfam" id="PF00072">
    <property type="entry name" value="Response_reg"/>
    <property type="match status" value="1"/>
</dbReference>
<dbReference type="Gene3D" id="3.40.50.2300">
    <property type="match status" value="1"/>
</dbReference>
<dbReference type="Proteomes" id="UP000646579">
    <property type="component" value="Unassembled WGS sequence"/>
</dbReference>
<dbReference type="GO" id="GO:0000156">
    <property type="term" value="F:phosphorelay response regulator activity"/>
    <property type="evidence" value="ECO:0007669"/>
    <property type="project" value="TreeGrafter"/>
</dbReference>
<evidence type="ECO:0000256" key="2">
    <source>
        <dbReference type="ARBA" id="ARBA00023012"/>
    </source>
</evidence>
<dbReference type="EMBL" id="BMZE01000002">
    <property type="protein sequence ID" value="GHA21493.1"/>
    <property type="molecule type" value="Genomic_DNA"/>
</dbReference>
<keyword evidence="2" id="KW-0902">Two-component regulatory system</keyword>
<dbReference type="CDD" id="cd17574">
    <property type="entry name" value="REC_OmpR"/>
    <property type="match status" value="1"/>
</dbReference>
<dbReference type="GO" id="GO:0005829">
    <property type="term" value="C:cytosol"/>
    <property type="evidence" value="ECO:0007669"/>
    <property type="project" value="TreeGrafter"/>
</dbReference>
<reference evidence="8" key="1">
    <citation type="journal article" date="2014" name="Int. J. Syst. Evol. Microbiol.">
        <title>Complete genome sequence of Corynebacterium casei LMG S-19264T (=DSM 44701T), isolated from a smear-ripened cheese.</title>
        <authorList>
            <consortium name="US DOE Joint Genome Institute (JGI-PGF)"/>
            <person name="Walter F."/>
            <person name="Albersmeier A."/>
            <person name="Kalinowski J."/>
            <person name="Ruckert C."/>
        </authorList>
    </citation>
    <scope>NUCLEOTIDE SEQUENCE</scope>
    <source>
        <strain evidence="8">KCTC 32437</strain>
    </source>
</reference>
<dbReference type="InterPro" id="IPR011006">
    <property type="entry name" value="CheY-like_superfamily"/>
</dbReference>
<dbReference type="SUPFAM" id="SSF52172">
    <property type="entry name" value="CheY-like"/>
    <property type="match status" value="1"/>
</dbReference>
<dbReference type="GO" id="GO:0032993">
    <property type="term" value="C:protein-DNA complex"/>
    <property type="evidence" value="ECO:0007669"/>
    <property type="project" value="TreeGrafter"/>
</dbReference>
<keyword evidence="3" id="KW-0805">Transcription regulation</keyword>
<evidence type="ECO:0000313" key="8">
    <source>
        <dbReference type="EMBL" id="GHA21493.1"/>
    </source>
</evidence>
<dbReference type="PANTHER" id="PTHR48111:SF1">
    <property type="entry name" value="TWO-COMPONENT RESPONSE REGULATOR ORR33"/>
    <property type="match status" value="1"/>
</dbReference>
<sequence>MSARILCVEDEADLRADLCEELVANGYVVDEAGNGHDALALLRAQRYDLVLCDITMPRMSGLELLRQVRQEQGLGELPFVFLTALAGRQDIIAGKQAGVDDYLTKPIDFDLMLITIAARLDQVARIKGVRQHDAQGPGEGKGLRAGLLGADEALNRMAVGVFLIDAERRVLFRNRRADELLDEADGISLSREGLLRGEKPQQTQALRHIIETAITRASAGNRQGSEAVALTRDSGRRPLIAVACPLGRGPAEAGEPVVGLFVTDPEWRSSDATAAIAQLYGLSPAETRLALALVRGLRLDEIADEFGLSRNTVSYTLKNLFRKTETDRQADLISLFISNPVALGSN</sequence>
<dbReference type="PANTHER" id="PTHR48111">
    <property type="entry name" value="REGULATOR OF RPOS"/>
    <property type="match status" value="1"/>
</dbReference>
<proteinExistence type="predicted"/>
<organism evidence="8 9">
    <name type="scientific">Devosia pacifica</name>
    <dbReference type="NCBI Taxonomy" id="1335967"/>
    <lineage>
        <taxon>Bacteria</taxon>
        <taxon>Pseudomonadati</taxon>
        <taxon>Pseudomonadota</taxon>
        <taxon>Alphaproteobacteria</taxon>
        <taxon>Hyphomicrobiales</taxon>
        <taxon>Devosiaceae</taxon>
        <taxon>Devosia</taxon>
    </lineage>
</organism>
<evidence type="ECO:0000256" key="1">
    <source>
        <dbReference type="ARBA" id="ARBA00022553"/>
    </source>
</evidence>
<evidence type="ECO:0000259" key="7">
    <source>
        <dbReference type="PROSITE" id="PS50110"/>
    </source>
</evidence>
<dbReference type="RefSeq" id="WP_189425072.1">
    <property type="nucleotide sequence ID" value="NZ_BMZE01000002.1"/>
</dbReference>
<keyword evidence="4" id="KW-0238">DNA-binding</keyword>
<name>A0A918S5E5_9HYPH</name>
<feature type="domain" description="Response regulatory" evidence="7">
    <location>
        <begin position="4"/>
        <end position="120"/>
    </location>
</feature>
<gene>
    <name evidence="8" type="ORF">GCM10007989_16040</name>
</gene>
<evidence type="ECO:0000256" key="3">
    <source>
        <dbReference type="ARBA" id="ARBA00023015"/>
    </source>
</evidence>
<reference evidence="8" key="2">
    <citation type="submission" date="2020-09" db="EMBL/GenBank/DDBJ databases">
        <authorList>
            <person name="Sun Q."/>
            <person name="Kim S."/>
        </authorList>
    </citation>
    <scope>NUCLEOTIDE SEQUENCE</scope>
    <source>
        <strain evidence="8">KCTC 32437</strain>
    </source>
</reference>
<accession>A0A918S5E5</accession>
<dbReference type="InterPro" id="IPR016032">
    <property type="entry name" value="Sig_transdc_resp-reg_C-effctor"/>
</dbReference>
<comment type="caution">
    <text evidence="8">The sequence shown here is derived from an EMBL/GenBank/DDBJ whole genome shotgun (WGS) entry which is preliminary data.</text>
</comment>
<dbReference type="InterPro" id="IPR036388">
    <property type="entry name" value="WH-like_DNA-bd_sf"/>
</dbReference>